<keyword evidence="3" id="KW-1185">Reference proteome</keyword>
<feature type="compositionally biased region" description="Polar residues" evidence="1">
    <location>
        <begin position="238"/>
        <end position="247"/>
    </location>
</feature>
<protein>
    <recommendedName>
        <fullName evidence="4">Minor tail protein</fullName>
    </recommendedName>
</protein>
<dbReference type="RefSeq" id="WP_413275467.1">
    <property type="nucleotide sequence ID" value="NZ_JBHFNT010000004.1"/>
</dbReference>
<comment type="caution">
    <text evidence="2">The sequence shown here is derived from an EMBL/GenBank/DDBJ whole genome shotgun (WGS) entry which is preliminary data.</text>
</comment>
<evidence type="ECO:0000256" key="1">
    <source>
        <dbReference type="SAM" id="MobiDB-lite"/>
    </source>
</evidence>
<feature type="compositionally biased region" description="Basic and acidic residues" evidence="1">
    <location>
        <begin position="248"/>
        <end position="261"/>
    </location>
</feature>
<organism evidence="2 3">
    <name type="scientific">Floridaenema evergladense BLCC-F167</name>
    <dbReference type="NCBI Taxonomy" id="3153639"/>
    <lineage>
        <taxon>Bacteria</taxon>
        <taxon>Bacillati</taxon>
        <taxon>Cyanobacteriota</taxon>
        <taxon>Cyanophyceae</taxon>
        <taxon>Oscillatoriophycideae</taxon>
        <taxon>Aerosakkonematales</taxon>
        <taxon>Aerosakkonemataceae</taxon>
        <taxon>Floridanema</taxon>
        <taxon>Floridanema evergladense</taxon>
    </lineage>
</organism>
<reference evidence="2 3" key="1">
    <citation type="submission" date="2024-09" db="EMBL/GenBank/DDBJ databases">
        <title>Floridaenema gen nov. (Aerosakkonemataceae, Aerosakkonematales ord. nov., Cyanobacteria) from benthic tropical and subtropical fresh waters, with the description of four new species.</title>
        <authorList>
            <person name="Moretto J.A."/>
            <person name="Berthold D.E."/>
            <person name="Lefler F.W."/>
            <person name="Huang I.-S."/>
            <person name="Laughinghouse H. IV."/>
        </authorList>
    </citation>
    <scope>NUCLEOTIDE SEQUENCE [LARGE SCALE GENOMIC DNA]</scope>
    <source>
        <strain evidence="2 3">BLCC-F167</strain>
    </source>
</reference>
<evidence type="ECO:0000313" key="3">
    <source>
        <dbReference type="Proteomes" id="UP001576780"/>
    </source>
</evidence>
<sequence length="569" mass="63386">MPQEDAAIILKPKFPQIIETYGASAQGDSNALLARKTIEQPTGSATIINRTQQEEARVDVIFPGIDSEEPNADGFTVSLIEKVREVFDTEEGKLLSRETWKQEPIGKIAPDDFPNDTARISSEWSTETWEYLNGVPIKREVIIRKPTIAVAGSYADFEKGEGLGLVPAEKIVESWVLQSWSLAQSKYLHIVQNFKTRGQLFPEYVAEWDNWTVGLDLCLDPSSPEPEIVSVAPEPITNDPSQPIQTFSEKKEIETYLKEDEPVYEPDQPFEPNTEENYEEEPTPDDSPPDPDIDYAPDSPPWDAEDFDNWDNPDEIYLDDAPEDADLERVAEIAAELARGRQFPYNITHPIRKVDITSYQPLRRVHVAGYAFVRDGFTIAFGSGEGGGKELAIAYTGVMIGKVNVANQPIPFYKKYNRFEDSVIISGTASLVDMARASASADSTTVLVTGVISSPTDTNYKLLCLKDGMAQAVEWMGTLGNNTYRVQIAPGANLLGQTNIFVIGWTQTPNTTFNGAVELLSFSSNTTFSWNTNTHKWLSFCVKTGTSPRQYRRGLKFHAGALSFYIYGR</sequence>
<dbReference type="EMBL" id="JBHFNT010000004">
    <property type="protein sequence ID" value="MFB2832992.1"/>
    <property type="molecule type" value="Genomic_DNA"/>
</dbReference>
<feature type="compositionally biased region" description="Acidic residues" evidence="1">
    <location>
        <begin position="273"/>
        <end position="295"/>
    </location>
</feature>
<dbReference type="Proteomes" id="UP001576780">
    <property type="component" value="Unassembled WGS sequence"/>
</dbReference>
<name>A0ABV4WD90_9CYAN</name>
<proteinExistence type="predicted"/>
<accession>A0ABV4WD90</accession>
<gene>
    <name evidence="2" type="ORF">ACE1CA_00505</name>
</gene>
<evidence type="ECO:0000313" key="2">
    <source>
        <dbReference type="EMBL" id="MFB2832992.1"/>
    </source>
</evidence>
<evidence type="ECO:0008006" key="4">
    <source>
        <dbReference type="Google" id="ProtNLM"/>
    </source>
</evidence>
<feature type="region of interest" description="Disordered" evidence="1">
    <location>
        <begin position="226"/>
        <end position="308"/>
    </location>
</feature>